<evidence type="ECO:0000313" key="2">
    <source>
        <dbReference type="EMBL" id="GAI91980.1"/>
    </source>
</evidence>
<reference evidence="2" key="1">
    <citation type="journal article" date="2014" name="Front. Microbiol.">
        <title>High frequency of phylogenetically diverse reductive dehalogenase-homologous genes in deep subseafloor sedimentary metagenomes.</title>
        <authorList>
            <person name="Kawai M."/>
            <person name="Futagami T."/>
            <person name="Toyoda A."/>
            <person name="Takaki Y."/>
            <person name="Nishi S."/>
            <person name="Hori S."/>
            <person name="Arai W."/>
            <person name="Tsubouchi T."/>
            <person name="Morono Y."/>
            <person name="Uchiyama I."/>
            <person name="Ito T."/>
            <person name="Fujiyama A."/>
            <person name="Inagaki F."/>
            <person name="Takami H."/>
        </authorList>
    </citation>
    <scope>NUCLEOTIDE SEQUENCE</scope>
    <source>
        <strain evidence="2">Expedition CK06-06</strain>
    </source>
</reference>
<protein>
    <recommendedName>
        <fullName evidence="1">NADH:quinone oxidoreductase/Mrp antiporter transmembrane domain-containing protein</fullName>
    </recommendedName>
</protein>
<organism evidence="2">
    <name type="scientific">marine sediment metagenome</name>
    <dbReference type="NCBI Taxonomy" id="412755"/>
    <lineage>
        <taxon>unclassified sequences</taxon>
        <taxon>metagenomes</taxon>
        <taxon>ecological metagenomes</taxon>
    </lineage>
</organism>
<dbReference type="InterPro" id="IPR001750">
    <property type="entry name" value="ND/Mrp_TM"/>
</dbReference>
<name>X1TWR4_9ZZZZ</name>
<comment type="caution">
    <text evidence="2">The sequence shown here is derived from an EMBL/GenBank/DDBJ whole genome shotgun (WGS) entry which is preliminary data.</text>
</comment>
<evidence type="ECO:0000259" key="1">
    <source>
        <dbReference type="Pfam" id="PF00361"/>
    </source>
</evidence>
<feature type="domain" description="NADH:quinone oxidoreductase/Mrp antiporter transmembrane" evidence="1">
    <location>
        <begin position="1"/>
        <end position="44"/>
    </location>
</feature>
<proteinExistence type="predicted"/>
<feature type="non-terminal residue" evidence="2">
    <location>
        <position position="1"/>
    </location>
</feature>
<accession>X1TWR4</accession>
<dbReference type="EMBL" id="BARW01017839">
    <property type="protein sequence ID" value="GAI91980.1"/>
    <property type="molecule type" value="Genomic_DNA"/>
</dbReference>
<gene>
    <name evidence="2" type="ORF">S12H4_30702</name>
</gene>
<dbReference type="AlphaFoldDB" id="X1TWR4"/>
<sequence length="92" mass="10147">YKRLLGFSSVSQIGYIMLGFGIGNYYGVHLPLNATVAHGLLESGFEFRGFAGYSGWNTGGIGIAMGKAITKTDYKIDYVAHLYLLRNSLRNY</sequence>
<dbReference type="Pfam" id="PF00361">
    <property type="entry name" value="Proton_antipo_M"/>
    <property type="match status" value="1"/>
</dbReference>